<dbReference type="SMART" id="SM00052">
    <property type="entry name" value="EAL"/>
    <property type="match status" value="1"/>
</dbReference>
<organism evidence="4 5">
    <name type="scientific">Comamonas nitrativorans</name>
    <dbReference type="NCBI Taxonomy" id="108437"/>
    <lineage>
        <taxon>Bacteria</taxon>
        <taxon>Pseudomonadati</taxon>
        <taxon>Pseudomonadota</taxon>
        <taxon>Betaproteobacteria</taxon>
        <taxon>Burkholderiales</taxon>
        <taxon>Comamonadaceae</taxon>
        <taxon>Comamonas</taxon>
    </lineage>
</organism>
<feature type="domain" description="EAL" evidence="3">
    <location>
        <begin position="145"/>
        <end position="398"/>
    </location>
</feature>
<dbReference type="SUPFAM" id="SSF141868">
    <property type="entry name" value="EAL domain-like"/>
    <property type="match status" value="1"/>
</dbReference>
<dbReference type="Gene3D" id="3.20.20.450">
    <property type="entry name" value="EAL domain"/>
    <property type="match status" value="1"/>
</dbReference>
<dbReference type="PANTHER" id="PTHR33121:SF70">
    <property type="entry name" value="SIGNALING PROTEIN YKOW"/>
    <property type="match status" value="1"/>
</dbReference>
<evidence type="ECO:0000313" key="5">
    <source>
        <dbReference type="Proteomes" id="UP001595967"/>
    </source>
</evidence>
<dbReference type="Pfam" id="PF00072">
    <property type="entry name" value="Response_reg"/>
    <property type="match status" value="1"/>
</dbReference>
<dbReference type="PROSITE" id="PS50110">
    <property type="entry name" value="RESPONSE_REGULATORY"/>
    <property type="match status" value="1"/>
</dbReference>
<protein>
    <submittedName>
        <fullName evidence="4">EAL domain-containing protein</fullName>
    </submittedName>
</protein>
<dbReference type="InterPro" id="IPR001789">
    <property type="entry name" value="Sig_transdc_resp-reg_receiver"/>
</dbReference>
<dbReference type="InterPro" id="IPR001633">
    <property type="entry name" value="EAL_dom"/>
</dbReference>
<dbReference type="EMBL" id="JBHSEW010000002">
    <property type="protein sequence ID" value="MFC4621156.1"/>
    <property type="molecule type" value="Genomic_DNA"/>
</dbReference>
<evidence type="ECO:0000256" key="1">
    <source>
        <dbReference type="PROSITE-ProRule" id="PRU00169"/>
    </source>
</evidence>
<dbReference type="Proteomes" id="UP001595967">
    <property type="component" value="Unassembled WGS sequence"/>
</dbReference>
<dbReference type="CDD" id="cd00156">
    <property type="entry name" value="REC"/>
    <property type="match status" value="1"/>
</dbReference>
<keyword evidence="1" id="KW-0597">Phosphoprotein</keyword>
<comment type="caution">
    <text evidence="4">The sequence shown here is derived from an EMBL/GenBank/DDBJ whole genome shotgun (WGS) entry which is preliminary data.</text>
</comment>
<gene>
    <name evidence="4" type="ORF">ACFO3A_02865</name>
</gene>
<dbReference type="PROSITE" id="PS50883">
    <property type="entry name" value="EAL"/>
    <property type="match status" value="1"/>
</dbReference>
<reference evidence="5" key="1">
    <citation type="journal article" date="2019" name="Int. J. Syst. Evol. Microbiol.">
        <title>The Global Catalogue of Microorganisms (GCM) 10K type strain sequencing project: providing services to taxonomists for standard genome sequencing and annotation.</title>
        <authorList>
            <consortium name="The Broad Institute Genomics Platform"/>
            <consortium name="The Broad Institute Genome Sequencing Center for Infectious Disease"/>
            <person name="Wu L."/>
            <person name="Ma J."/>
        </authorList>
    </citation>
    <scope>NUCLEOTIDE SEQUENCE [LARGE SCALE GENOMIC DNA]</scope>
    <source>
        <strain evidence="5">JCM 11650</strain>
    </source>
</reference>
<keyword evidence="5" id="KW-1185">Reference proteome</keyword>
<dbReference type="InterPro" id="IPR035919">
    <property type="entry name" value="EAL_sf"/>
</dbReference>
<name>A0ABV9GVB2_9BURK</name>
<dbReference type="InterPro" id="IPR050706">
    <property type="entry name" value="Cyclic-di-GMP_PDE-like"/>
</dbReference>
<evidence type="ECO:0000313" key="4">
    <source>
        <dbReference type="EMBL" id="MFC4621156.1"/>
    </source>
</evidence>
<feature type="domain" description="Response regulatory" evidence="2">
    <location>
        <begin position="5"/>
        <end position="127"/>
    </location>
</feature>
<dbReference type="InterPro" id="IPR011006">
    <property type="entry name" value="CheY-like_superfamily"/>
</dbReference>
<evidence type="ECO:0000259" key="2">
    <source>
        <dbReference type="PROSITE" id="PS50110"/>
    </source>
</evidence>
<dbReference type="Gene3D" id="3.40.50.2300">
    <property type="match status" value="1"/>
</dbReference>
<proteinExistence type="predicted"/>
<dbReference type="SMART" id="SM00448">
    <property type="entry name" value="REC"/>
    <property type="match status" value="1"/>
</dbReference>
<sequence length="403" mass="44957">MFSPRILIVEDQEFQREYLKNIFLSLGLDLSHVSSAENGEDAIKIIEESNFDLVISDLMMPDLDGVQLIQRLALLEQPPILAIISSASRQIISGASMVARAHGLIVLENISKPARVASICKLLENLKKTLDSNVKKCHSGLFLAEKPAIEEIINGLGNNEFCAWFQPKTSLIDGCIYAAEALVRWNHPTKGILRPIMFMDKIIEAGLEEKLLWLILENSINIQRVWKKQGFKIKVAINLPTNLLDSDNFPDRVYDFVINQGGSPSDIVLELLESTRAEAITRYYAGTCRLRMRGFGLAQDDFGQGYSSMHNLVSTPFTELKIDRSLVHGCFNDKGLAAALTSIIKLGRKLGLEIVAEGVEHPDEIALLKSLNCDYVQGYLISEPVPHDVFFRLLQDGSFLSRS</sequence>
<dbReference type="RefSeq" id="WP_377723826.1">
    <property type="nucleotide sequence ID" value="NZ_JBHSEW010000002.1"/>
</dbReference>
<dbReference type="Pfam" id="PF00563">
    <property type="entry name" value="EAL"/>
    <property type="match status" value="1"/>
</dbReference>
<feature type="modified residue" description="4-aspartylphosphate" evidence="1">
    <location>
        <position position="57"/>
    </location>
</feature>
<dbReference type="CDD" id="cd01948">
    <property type="entry name" value="EAL"/>
    <property type="match status" value="1"/>
</dbReference>
<dbReference type="SUPFAM" id="SSF52172">
    <property type="entry name" value="CheY-like"/>
    <property type="match status" value="1"/>
</dbReference>
<evidence type="ECO:0000259" key="3">
    <source>
        <dbReference type="PROSITE" id="PS50883"/>
    </source>
</evidence>
<accession>A0ABV9GVB2</accession>
<dbReference type="PANTHER" id="PTHR33121">
    <property type="entry name" value="CYCLIC DI-GMP PHOSPHODIESTERASE PDEF"/>
    <property type="match status" value="1"/>
</dbReference>